<dbReference type="Proteomes" id="UP001146793">
    <property type="component" value="Unassembled WGS sequence"/>
</dbReference>
<evidence type="ECO:0000256" key="2">
    <source>
        <dbReference type="ARBA" id="ARBA00022737"/>
    </source>
</evidence>
<dbReference type="InterPro" id="IPR002048">
    <property type="entry name" value="EF_hand_dom"/>
</dbReference>
<evidence type="ECO:0000313" key="5">
    <source>
        <dbReference type="EMBL" id="KAJ3427296.1"/>
    </source>
</evidence>
<feature type="domain" description="EF-hand" evidence="4">
    <location>
        <begin position="1"/>
        <end position="27"/>
    </location>
</feature>
<feature type="domain" description="EF-hand" evidence="4">
    <location>
        <begin position="145"/>
        <end position="180"/>
    </location>
</feature>
<proteinExistence type="predicted"/>
<reference evidence="5" key="1">
    <citation type="submission" date="2022-08" db="EMBL/GenBank/DDBJ databases">
        <title>Novel sulphate-reducing endosymbionts in the free-living metamonad Anaeramoeba.</title>
        <authorList>
            <person name="Jerlstrom-Hultqvist J."/>
            <person name="Cepicka I."/>
            <person name="Gallot-Lavallee L."/>
            <person name="Salas-Leiva D."/>
            <person name="Curtis B.A."/>
            <person name="Zahonova K."/>
            <person name="Pipaliya S."/>
            <person name="Dacks J."/>
            <person name="Roger A.J."/>
        </authorList>
    </citation>
    <scope>NUCLEOTIDE SEQUENCE</scope>
    <source>
        <strain evidence="5">Busselton2</strain>
    </source>
</reference>
<evidence type="ECO:0000313" key="6">
    <source>
        <dbReference type="Proteomes" id="UP001146793"/>
    </source>
</evidence>
<sequence>MNIQEQFKKYDTNNDGFIQPEELKKGLGLEEEEVTKIYKEFDKNNDGKLDFFEFKYMILKREFDLFDKNNDGKLELNELMEGYNLDEEAAKKIIAKYDTNNDGVLQFCEFKKWKHNVFINNEFNHYDTNNDGFLQPDEIKTGYKLEEDAVTKIFKDFDTNNDGKLDFDEFFKWKVSEEFKEFDKDNDGKLDKEEIMAGFRCDEEYAKKFIAKYDTNNDGSIDLNEWYGIYKL</sequence>
<dbReference type="Gene3D" id="1.10.238.10">
    <property type="entry name" value="EF-hand"/>
    <property type="match status" value="4"/>
</dbReference>
<dbReference type="PANTHER" id="PTHR10891">
    <property type="entry name" value="EF-HAND CALCIUM-BINDING DOMAIN CONTAINING PROTEIN"/>
    <property type="match status" value="1"/>
</dbReference>
<feature type="domain" description="EF-hand" evidence="4">
    <location>
        <begin position="201"/>
        <end position="232"/>
    </location>
</feature>
<dbReference type="CDD" id="cd00051">
    <property type="entry name" value="EFh"/>
    <property type="match status" value="1"/>
</dbReference>
<keyword evidence="3" id="KW-0106">Calcium</keyword>
<dbReference type="GO" id="GO:0005509">
    <property type="term" value="F:calcium ion binding"/>
    <property type="evidence" value="ECO:0007669"/>
    <property type="project" value="InterPro"/>
</dbReference>
<dbReference type="SMART" id="SM00054">
    <property type="entry name" value="EFh"/>
    <property type="match status" value="8"/>
</dbReference>
<dbReference type="PROSITE" id="PS00018">
    <property type="entry name" value="EF_HAND_1"/>
    <property type="match status" value="4"/>
</dbReference>
<dbReference type="Pfam" id="PF13499">
    <property type="entry name" value="EF-hand_7"/>
    <property type="match status" value="4"/>
</dbReference>
<dbReference type="AlphaFoldDB" id="A0AAV7YEH4"/>
<comment type="caution">
    <text evidence="5">The sequence shown here is derived from an EMBL/GenBank/DDBJ whole genome shotgun (WGS) entry which is preliminary data.</text>
</comment>
<dbReference type="InterPro" id="IPR039647">
    <property type="entry name" value="EF_hand_pair_protein_CML-like"/>
</dbReference>
<evidence type="ECO:0000259" key="4">
    <source>
        <dbReference type="PROSITE" id="PS50222"/>
    </source>
</evidence>
<gene>
    <name evidence="5" type="ORF">M0812_26877</name>
</gene>
<keyword evidence="2" id="KW-0677">Repeat</keyword>
<protein>
    <submittedName>
        <fullName evidence="5">Troponin</fullName>
    </submittedName>
</protein>
<name>A0AAV7YEH4_9EUKA</name>
<evidence type="ECO:0000256" key="1">
    <source>
        <dbReference type="ARBA" id="ARBA00022723"/>
    </source>
</evidence>
<evidence type="ECO:0000256" key="3">
    <source>
        <dbReference type="ARBA" id="ARBA00022837"/>
    </source>
</evidence>
<dbReference type="EMBL" id="JANTQA010000063">
    <property type="protein sequence ID" value="KAJ3427296.1"/>
    <property type="molecule type" value="Genomic_DNA"/>
</dbReference>
<dbReference type="PROSITE" id="PS50222">
    <property type="entry name" value="EF_HAND_2"/>
    <property type="match status" value="5"/>
</dbReference>
<dbReference type="InterPro" id="IPR011992">
    <property type="entry name" value="EF-hand-dom_pair"/>
</dbReference>
<dbReference type="InterPro" id="IPR018247">
    <property type="entry name" value="EF_Hand_1_Ca_BS"/>
</dbReference>
<dbReference type="SUPFAM" id="SSF47473">
    <property type="entry name" value="EF-hand"/>
    <property type="match status" value="2"/>
</dbReference>
<feature type="domain" description="EF-hand" evidence="4">
    <location>
        <begin position="29"/>
        <end position="64"/>
    </location>
</feature>
<accession>A0AAV7YEH4</accession>
<organism evidence="5 6">
    <name type="scientific">Anaeramoeba flamelloides</name>
    <dbReference type="NCBI Taxonomy" id="1746091"/>
    <lineage>
        <taxon>Eukaryota</taxon>
        <taxon>Metamonada</taxon>
        <taxon>Anaeramoebidae</taxon>
        <taxon>Anaeramoeba</taxon>
    </lineage>
</organism>
<keyword evidence="1" id="KW-0479">Metal-binding</keyword>
<feature type="domain" description="EF-hand" evidence="4">
    <location>
        <begin position="85"/>
        <end position="120"/>
    </location>
</feature>